<sequence>MSTEATIVLVVVLLAAVLAVGWFVAERLRGRGLRERFGPEYDRRIDRAGNRRAAERELADLRRRHTEFDLRPLSDLARARFTEQWIQTQERFVDRPGEAVADAERLVQAVMNERGYPVGEFGRQAEDLSVEHGRTVGQYREGHDILTRHQHSEASTEDLRRAMVGYREILADLMGPAETADRRYHDATR</sequence>
<dbReference type="Proteomes" id="UP000185696">
    <property type="component" value="Unassembled WGS sequence"/>
</dbReference>
<proteinExistence type="predicted"/>
<keyword evidence="1" id="KW-0472">Membrane</keyword>
<comment type="caution">
    <text evidence="2">The sequence shown here is derived from an EMBL/GenBank/DDBJ whole genome shotgun (WGS) entry which is preliminary data.</text>
</comment>
<evidence type="ECO:0000313" key="2">
    <source>
        <dbReference type="EMBL" id="OLF11194.1"/>
    </source>
</evidence>
<reference evidence="2 3" key="1">
    <citation type="submission" date="2016-12" db="EMBL/GenBank/DDBJ databases">
        <title>The draft genome sequence of Actinophytocola xinjiangensis.</title>
        <authorList>
            <person name="Wang W."/>
            <person name="Yuan L."/>
        </authorList>
    </citation>
    <scope>NUCLEOTIDE SEQUENCE [LARGE SCALE GENOMIC DNA]</scope>
    <source>
        <strain evidence="2 3">CGMCC 4.4663</strain>
    </source>
</reference>
<keyword evidence="1" id="KW-1133">Transmembrane helix</keyword>
<dbReference type="AlphaFoldDB" id="A0A7Z1AZY5"/>
<gene>
    <name evidence="2" type="ORF">BLA60_14565</name>
</gene>
<organism evidence="2 3">
    <name type="scientific">Actinophytocola xinjiangensis</name>
    <dbReference type="NCBI Taxonomy" id="485602"/>
    <lineage>
        <taxon>Bacteria</taxon>
        <taxon>Bacillati</taxon>
        <taxon>Actinomycetota</taxon>
        <taxon>Actinomycetes</taxon>
        <taxon>Pseudonocardiales</taxon>
        <taxon>Pseudonocardiaceae</taxon>
    </lineage>
</organism>
<dbReference type="EMBL" id="MSIF01000005">
    <property type="protein sequence ID" value="OLF11194.1"/>
    <property type="molecule type" value="Genomic_DNA"/>
</dbReference>
<accession>A0A7Z1AZY5</accession>
<evidence type="ECO:0008006" key="4">
    <source>
        <dbReference type="Google" id="ProtNLM"/>
    </source>
</evidence>
<dbReference type="RefSeq" id="WP_075133355.1">
    <property type="nucleotide sequence ID" value="NZ_MSIF01000005.1"/>
</dbReference>
<name>A0A7Z1AZY5_9PSEU</name>
<keyword evidence="3" id="KW-1185">Reference proteome</keyword>
<protein>
    <recommendedName>
        <fullName evidence="4">Secreted protein</fullName>
    </recommendedName>
</protein>
<evidence type="ECO:0000256" key="1">
    <source>
        <dbReference type="SAM" id="Phobius"/>
    </source>
</evidence>
<evidence type="ECO:0000313" key="3">
    <source>
        <dbReference type="Proteomes" id="UP000185696"/>
    </source>
</evidence>
<keyword evidence="1" id="KW-0812">Transmembrane</keyword>
<feature type="transmembrane region" description="Helical" evidence="1">
    <location>
        <begin position="6"/>
        <end position="25"/>
    </location>
</feature>